<organism evidence="1 2">
    <name type="scientific">Eumeta variegata</name>
    <name type="common">Bagworm moth</name>
    <name type="synonym">Eumeta japonica</name>
    <dbReference type="NCBI Taxonomy" id="151549"/>
    <lineage>
        <taxon>Eukaryota</taxon>
        <taxon>Metazoa</taxon>
        <taxon>Ecdysozoa</taxon>
        <taxon>Arthropoda</taxon>
        <taxon>Hexapoda</taxon>
        <taxon>Insecta</taxon>
        <taxon>Pterygota</taxon>
        <taxon>Neoptera</taxon>
        <taxon>Endopterygota</taxon>
        <taxon>Lepidoptera</taxon>
        <taxon>Glossata</taxon>
        <taxon>Ditrysia</taxon>
        <taxon>Tineoidea</taxon>
        <taxon>Psychidae</taxon>
        <taxon>Oiketicinae</taxon>
        <taxon>Eumeta</taxon>
    </lineage>
</organism>
<dbReference type="Proteomes" id="UP000299102">
    <property type="component" value="Unassembled WGS sequence"/>
</dbReference>
<name>A0A4C1UVV1_EUMVA</name>
<evidence type="ECO:0000313" key="2">
    <source>
        <dbReference type="Proteomes" id="UP000299102"/>
    </source>
</evidence>
<evidence type="ECO:0000313" key="1">
    <source>
        <dbReference type="EMBL" id="GBP29924.1"/>
    </source>
</evidence>
<reference evidence="1 2" key="1">
    <citation type="journal article" date="2019" name="Commun. Biol.">
        <title>The bagworm genome reveals a unique fibroin gene that provides high tensile strength.</title>
        <authorList>
            <person name="Kono N."/>
            <person name="Nakamura H."/>
            <person name="Ohtoshi R."/>
            <person name="Tomita M."/>
            <person name="Numata K."/>
            <person name="Arakawa K."/>
        </authorList>
    </citation>
    <scope>NUCLEOTIDE SEQUENCE [LARGE SCALE GENOMIC DNA]</scope>
</reference>
<gene>
    <name evidence="1" type="ORF">EVAR_18404_1</name>
</gene>
<accession>A0A4C1UVV1</accession>
<proteinExistence type="predicted"/>
<keyword evidence="2" id="KW-1185">Reference proteome</keyword>
<protein>
    <submittedName>
        <fullName evidence="1">Uncharacterized protein</fullName>
    </submittedName>
</protein>
<dbReference type="EMBL" id="BGZK01000226">
    <property type="protein sequence ID" value="GBP29924.1"/>
    <property type="molecule type" value="Genomic_DNA"/>
</dbReference>
<sequence length="81" mass="8945">MAARLCVMRVLLGMLSSSRPRVSAYRRLARTKRAALLAPIPDTAINNYRGLEIVSIRVRYRLETADGLVTNAVTTCPQPTS</sequence>
<comment type="caution">
    <text evidence="1">The sequence shown here is derived from an EMBL/GenBank/DDBJ whole genome shotgun (WGS) entry which is preliminary data.</text>
</comment>
<dbReference type="AlphaFoldDB" id="A0A4C1UVV1"/>